<dbReference type="InterPro" id="IPR010285">
    <property type="entry name" value="DNA_helicase_pif1-like_DEAD"/>
</dbReference>
<dbReference type="OrthoDB" id="9763659at2"/>
<dbReference type="SMART" id="SM00382">
    <property type="entry name" value="AAA"/>
    <property type="match status" value="1"/>
</dbReference>
<dbReference type="SUPFAM" id="SSF47819">
    <property type="entry name" value="HRDC-like"/>
    <property type="match status" value="1"/>
</dbReference>
<feature type="domain" description="HRDC" evidence="2">
    <location>
        <begin position="647"/>
        <end position="727"/>
    </location>
</feature>
<keyword evidence="1" id="KW-0812">Transmembrane</keyword>
<dbReference type="Pfam" id="PF00570">
    <property type="entry name" value="HRDC"/>
    <property type="match status" value="1"/>
</dbReference>
<dbReference type="InterPro" id="IPR044876">
    <property type="entry name" value="HRDC_dom_sf"/>
</dbReference>
<feature type="transmembrane region" description="Helical" evidence="1">
    <location>
        <begin position="46"/>
        <end position="68"/>
    </location>
</feature>
<dbReference type="RefSeq" id="WP_004290892.1">
    <property type="nucleotide sequence ID" value="NZ_CABKNQ010000018.1"/>
</dbReference>
<evidence type="ECO:0000256" key="1">
    <source>
        <dbReference type="SAM" id="Phobius"/>
    </source>
</evidence>
<evidence type="ECO:0000313" key="3">
    <source>
        <dbReference type="EMBL" id="SUV29284.1"/>
    </source>
</evidence>
<protein>
    <submittedName>
        <fullName evidence="3">Putative helicase</fullName>
    </submittedName>
</protein>
<dbReference type="PANTHER" id="PTHR47642:SF7">
    <property type="entry name" value="ATP-DEPENDENT DNA HELICASE PIF1"/>
    <property type="match status" value="1"/>
</dbReference>
<dbReference type="EMBL" id="UFSX01000001">
    <property type="protein sequence ID" value="SUV29284.1"/>
    <property type="molecule type" value="Genomic_DNA"/>
</dbReference>
<evidence type="ECO:0000313" key="4">
    <source>
        <dbReference type="Proteomes" id="UP000254424"/>
    </source>
</evidence>
<sequence length="733" mass="84652">MEQNSELALAWQFIENTGTHLFLTGKAGTGKTTFLRRLKQESPKRMVVLAPTGIAAINAGGVTIHSFFQIPFAPYVPESSFSTNATYRFRFGKEKINIIRSMDLLVIDEISMVRADLLDAVDEMLRRYRDHHKPFGGVQLLMIGDLQQLAPIVKEEEWQMLKKYYDTPYFFSSLALKQTEYCTIELKTVYRQNDGVFLDLLNRIRENHCDSQVLEALNRRCLPDFQPRKEEGYIRLVTHNYQAQRINNYELEQLPGRSYAFRATIDGKFPEYSYPTDEVLELKKGAQVMFVKNDSSGEHRYYNGMIGKVTAVSASSIEVRAKDSGEDFLLQEEEWANAKYVLDEESKEIVEDIEGTFRQFPLKLAWAITIHKSQGLTFERAIIDASSSFAHGQTYVALSRCKTLEGLVLSAPLSARAVISDREVDRFTETARRNEPDEQRFHSLQRVYFHELLTGLFDFQPLEQVLQHYVRLIDEHLYKLYPNQLTAYKEEMERFREKVIKVAQKFGMQYNRLIDAAQNYATDKTLQERIVAGAKYFKKEMEPQYLALIGDHVLATDNKELKKQLSKAKEELNTIFLQKDDLLAYVIENGFHTADFLRQKAVLSIGERVISGKEDLKRRGMLETVERNIQERKRQEAKAAATQKISDVLHPELYDRLVEWRNSEASRMGVPVYTVIQQKAILGISNLLPADKAMLIRVPYFGKKGLEKYGDIILEIVHMYRKEKGLAEPELML</sequence>
<dbReference type="SMART" id="SM00341">
    <property type="entry name" value="HRDC"/>
    <property type="match status" value="1"/>
</dbReference>
<proteinExistence type="predicted"/>
<dbReference type="CDD" id="cd18809">
    <property type="entry name" value="SF1_C_RecD"/>
    <property type="match status" value="1"/>
</dbReference>
<dbReference type="InterPro" id="IPR003593">
    <property type="entry name" value="AAA+_ATPase"/>
</dbReference>
<dbReference type="AlphaFoldDB" id="A0A380YKN1"/>
<dbReference type="Proteomes" id="UP000254424">
    <property type="component" value="Unassembled WGS sequence"/>
</dbReference>
<name>A0A380YKN1_9BACE</name>
<gene>
    <name evidence="3" type="ORF">NCTC11155_01259</name>
</gene>
<dbReference type="GO" id="GO:0003678">
    <property type="term" value="F:DNA helicase activity"/>
    <property type="evidence" value="ECO:0007669"/>
    <property type="project" value="InterPro"/>
</dbReference>
<dbReference type="PANTHER" id="PTHR47642">
    <property type="entry name" value="ATP-DEPENDENT DNA HELICASE"/>
    <property type="match status" value="1"/>
</dbReference>
<dbReference type="SUPFAM" id="SSF52540">
    <property type="entry name" value="P-loop containing nucleoside triphosphate hydrolases"/>
    <property type="match status" value="2"/>
</dbReference>
<dbReference type="FunFam" id="3.40.50.300:FF:001498">
    <property type="entry name" value="ATP-dependent DNA helicase"/>
    <property type="match status" value="1"/>
</dbReference>
<dbReference type="Gene3D" id="3.40.50.300">
    <property type="entry name" value="P-loop containing nucleotide triphosphate hydrolases"/>
    <property type="match status" value="2"/>
</dbReference>
<dbReference type="STRING" id="483216.BACEGG_02578"/>
<reference evidence="3 4" key="1">
    <citation type="submission" date="2018-06" db="EMBL/GenBank/DDBJ databases">
        <authorList>
            <consortium name="Pathogen Informatics"/>
            <person name="Doyle S."/>
        </authorList>
    </citation>
    <scope>NUCLEOTIDE SEQUENCE [LARGE SCALE GENOMIC DNA]</scope>
    <source>
        <strain evidence="3 4">NCTC11155</strain>
    </source>
</reference>
<dbReference type="InterPro" id="IPR027417">
    <property type="entry name" value="P-loop_NTPase"/>
</dbReference>
<dbReference type="GO" id="GO:0006281">
    <property type="term" value="P:DNA repair"/>
    <property type="evidence" value="ECO:0007669"/>
    <property type="project" value="InterPro"/>
</dbReference>
<keyword evidence="3" id="KW-0067">ATP-binding</keyword>
<dbReference type="PROSITE" id="PS50967">
    <property type="entry name" value="HRDC"/>
    <property type="match status" value="1"/>
</dbReference>
<dbReference type="GO" id="GO:0000723">
    <property type="term" value="P:telomere maintenance"/>
    <property type="evidence" value="ECO:0007669"/>
    <property type="project" value="InterPro"/>
</dbReference>
<evidence type="ECO:0000259" key="2">
    <source>
        <dbReference type="PROSITE" id="PS50967"/>
    </source>
</evidence>
<dbReference type="GO" id="GO:0000166">
    <property type="term" value="F:nucleotide binding"/>
    <property type="evidence" value="ECO:0007669"/>
    <property type="project" value="InterPro"/>
</dbReference>
<dbReference type="Pfam" id="PF05970">
    <property type="entry name" value="PIF1"/>
    <property type="match status" value="1"/>
</dbReference>
<keyword evidence="3" id="KW-0347">Helicase</keyword>
<dbReference type="InterPro" id="IPR010997">
    <property type="entry name" value="HRDC-like_sf"/>
</dbReference>
<keyword evidence="3" id="KW-0547">Nucleotide-binding</keyword>
<dbReference type="InterPro" id="IPR002121">
    <property type="entry name" value="HRDC_dom"/>
</dbReference>
<dbReference type="InterPro" id="IPR051055">
    <property type="entry name" value="PIF1_helicase"/>
</dbReference>
<organism evidence="3 4">
    <name type="scientific">Bacteroides eggerthii</name>
    <dbReference type="NCBI Taxonomy" id="28111"/>
    <lineage>
        <taxon>Bacteria</taxon>
        <taxon>Pseudomonadati</taxon>
        <taxon>Bacteroidota</taxon>
        <taxon>Bacteroidia</taxon>
        <taxon>Bacteroidales</taxon>
        <taxon>Bacteroidaceae</taxon>
        <taxon>Bacteroides</taxon>
    </lineage>
</organism>
<dbReference type="GeneID" id="93071174"/>
<keyword evidence="1" id="KW-0472">Membrane</keyword>
<dbReference type="GO" id="GO:0003676">
    <property type="term" value="F:nucleic acid binding"/>
    <property type="evidence" value="ECO:0007669"/>
    <property type="project" value="InterPro"/>
</dbReference>
<dbReference type="Gene3D" id="1.10.150.80">
    <property type="entry name" value="HRDC domain"/>
    <property type="match status" value="1"/>
</dbReference>
<accession>A0A380YKN1</accession>
<keyword evidence="3" id="KW-0378">Hydrolase</keyword>
<keyword evidence="1" id="KW-1133">Transmembrane helix</keyword>